<dbReference type="EMBL" id="QJTI01000030">
    <property type="protein sequence ID" value="PYF00045.1"/>
    <property type="molecule type" value="Genomic_DNA"/>
</dbReference>
<keyword evidence="4" id="KW-1185">Reference proteome</keyword>
<accession>A0A318T7F8</accession>
<evidence type="ECO:0000313" key="4">
    <source>
        <dbReference type="Proteomes" id="UP000248148"/>
    </source>
</evidence>
<keyword evidence="2" id="KW-0472">Membrane</keyword>
<gene>
    <name evidence="3" type="ORF">BJ122_13014</name>
</gene>
<organism evidence="3 4">
    <name type="scientific">Rhodopseudomonas faecalis</name>
    <dbReference type="NCBI Taxonomy" id="99655"/>
    <lineage>
        <taxon>Bacteria</taxon>
        <taxon>Pseudomonadati</taxon>
        <taxon>Pseudomonadota</taxon>
        <taxon>Alphaproteobacteria</taxon>
        <taxon>Hyphomicrobiales</taxon>
        <taxon>Nitrobacteraceae</taxon>
        <taxon>Rhodopseudomonas</taxon>
    </lineage>
</organism>
<sequence>MSQTDQLDQRFAPTDGTLVASPPRPTHRLWPAAVIALALGSTVIWIYFLCWLLIRMITSLVL</sequence>
<evidence type="ECO:0000256" key="1">
    <source>
        <dbReference type="SAM" id="MobiDB-lite"/>
    </source>
</evidence>
<reference evidence="3 4" key="1">
    <citation type="submission" date="2018-06" db="EMBL/GenBank/DDBJ databases">
        <title>Genomic Encyclopedia of Archaeal and Bacterial Type Strains, Phase II (KMG-II): from individual species to whole genera.</title>
        <authorList>
            <person name="Goeker M."/>
        </authorList>
    </citation>
    <scope>NUCLEOTIDE SEQUENCE [LARGE SCALE GENOMIC DNA]</scope>
    <source>
        <strain evidence="3 4">JCM 11668</strain>
    </source>
</reference>
<feature type="region of interest" description="Disordered" evidence="1">
    <location>
        <begin position="1"/>
        <end position="24"/>
    </location>
</feature>
<name>A0A318T7F8_9BRAD</name>
<dbReference type="RefSeq" id="WP_146031386.1">
    <property type="nucleotide sequence ID" value="NZ_QJTI01000030.1"/>
</dbReference>
<dbReference type="Proteomes" id="UP000248148">
    <property type="component" value="Unassembled WGS sequence"/>
</dbReference>
<evidence type="ECO:0000313" key="3">
    <source>
        <dbReference type="EMBL" id="PYF00045.1"/>
    </source>
</evidence>
<proteinExistence type="predicted"/>
<evidence type="ECO:0000256" key="2">
    <source>
        <dbReference type="SAM" id="Phobius"/>
    </source>
</evidence>
<keyword evidence="2" id="KW-0812">Transmembrane</keyword>
<feature type="transmembrane region" description="Helical" evidence="2">
    <location>
        <begin position="29"/>
        <end position="54"/>
    </location>
</feature>
<keyword evidence="2" id="KW-1133">Transmembrane helix</keyword>
<dbReference type="AlphaFoldDB" id="A0A318T7F8"/>
<comment type="caution">
    <text evidence="3">The sequence shown here is derived from an EMBL/GenBank/DDBJ whole genome shotgun (WGS) entry which is preliminary data.</text>
</comment>
<protein>
    <submittedName>
        <fullName evidence="3">Uncharacterized protein</fullName>
    </submittedName>
</protein>